<keyword evidence="2" id="KW-0812">Transmembrane</keyword>
<evidence type="ECO:0000313" key="5">
    <source>
        <dbReference type="Proteomes" id="UP000675409"/>
    </source>
</evidence>
<dbReference type="RefSeq" id="WP_201849657.1">
    <property type="nucleotide sequence ID" value="NZ_JABBYC010000041.1"/>
</dbReference>
<gene>
    <name evidence="4" type="ORF">HGK34_17225</name>
</gene>
<organism evidence="4 5">
    <name type="scientific">Myceligenerans indicum</name>
    <dbReference type="NCBI Taxonomy" id="2593663"/>
    <lineage>
        <taxon>Bacteria</taxon>
        <taxon>Bacillati</taxon>
        <taxon>Actinomycetota</taxon>
        <taxon>Actinomycetes</taxon>
        <taxon>Micrococcales</taxon>
        <taxon>Promicromonosporaceae</taxon>
        <taxon>Myceligenerans</taxon>
    </lineage>
</organism>
<keyword evidence="4" id="KW-0378">Hydrolase</keyword>
<name>A0ABS1LQF7_9MICO</name>
<sequence>MSDHHGSRPVSPQPDPDPRPTPDPARPSPTGSGPVHAGAHVPFDDVVADGPHHVPRPSTDPTSTRRRADAASTRRAGGASTRRRAGTPWTRGLVLLTLQLLLAGALLFHDQLPGAHGLRSLLSTGLPWLGVVALLFLAGALVRRSAIAALAFLLPVAAWGWAFWPRLTDEPVVRDDLTVVQHNVSDENRDFAETVQVLLAAEPDVVVLEEVTPLLAAQYTWEFGDALPYRERRGTVGVWSAHPLRDAAAVDLRPDGVGEDWSRGMRVTVFRAWDDPGVTVYAVHLPSTRLSPTGLDVTARNQSIGLLAQALAADESDAVVVAGDLNASLDDKALDPVTALVSEPRHGFGLTFPARFPMVPIDHVLARGAAVTEVRTLDRTGSDHLPIVAFVDLPWS</sequence>
<dbReference type="EMBL" id="JABBYC010000041">
    <property type="protein sequence ID" value="MBL0888003.1"/>
    <property type="molecule type" value="Genomic_DNA"/>
</dbReference>
<protein>
    <submittedName>
        <fullName evidence="4">Endonuclease/exonuclease/phosphatase family protein</fullName>
    </submittedName>
</protein>
<dbReference type="InterPro" id="IPR005135">
    <property type="entry name" value="Endo/exonuclease/phosphatase"/>
</dbReference>
<dbReference type="Pfam" id="PF03372">
    <property type="entry name" value="Exo_endo_phos"/>
    <property type="match status" value="1"/>
</dbReference>
<keyword evidence="4" id="KW-0255">Endonuclease</keyword>
<evidence type="ECO:0000259" key="3">
    <source>
        <dbReference type="Pfam" id="PF03372"/>
    </source>
</evidence>
<feature type="domain" description="Endonuclease/exonuclease/phosphatase" evidence="3">
    <location>
        <begin position="181"/>
        <end position="384"/>
    </location>
</feature>
<feature type="region of interest" description="Disordered" evidence="1">
    <location>
        <begin position="1"/>
        <end position="85"/>
    </location>
</feature>
<dbReference type="GO" id="GO:0004519">
    <property type="term" value="F:endonuclease activity"/>
    <property type="evidence" value="ECO:0007669"/>
    <property type="project" value="UniProtKB-KW"/>
</dbReference>
<dbReference type="Proteomes" id="UP000675409">
    <property type="component" value="Unassembled WGS sequence"/>
</dbReference>
<keyword evidence="5" id="KW-1185">Reference proteome</keyword>
<evidence type="ECO:0000256" key="1">
    <source>
        <dbReference type="SAM" id="MobiDB-lite"/>
    </source>
</evidence>
<evidence type="ECO:0000313" key="4">
    <source>
        <dbReference type="EMBL" id="MBL0888003.1"/>
    </source>
</evidence>
<feature type="compositionally biased region" description="Low complexity" evidence="1">
    <location>
        <begin position="70"/>
        <end position="85"/>
    </location>
</feature>
<keyword evidence="4" id="KW-0540">Nuclease</keyword>
<keyword evidence="2" id="KW-1133">Transmembrane helix</keyword>
<reference evidence="4 5" key="1">
    <citation type="journal article" date="2021" name="Arch. Microbiol.">
        <title>Myceligenerans indicum sp. nov., an actinobacterium isolated from mangrove sediment of Sundarbans, India.</title>
        <authorList>
            <person name="Asha K."/>
            <person name="Bhadury P."/>
        </authorList>
    </citation>
    <scope>NUCLEOTIDE SEQUENCE [LARGE SCALE GENOMIC DNA]</scope>
    <source>
        <strain evidence="4 5">I2</strain>
    </source>
</reference>
<accession>A0ABS1LQF7</accession>
<dbReference type="InterPro" id="IPR036691">
    <property type="entry name" value="Endo/exonu/phosph_ase_sf"/>
</dbReference>
<comment type="caution">
    <text evidence="4">The sequence shown here is derived from an EMBL/GenBank/DDBJ whole genome shotgun (WGS) entry which is preliminary data.</text>
</comment>
<keyword evidence="2" id="KW-0472">Membrane</keyword>
<evidence type="ECO:0000256" key="2">
    <source>
        <dbReference type="SAM" id="Phobius"/>
    </source>
</evidence>
<feature type="transmembrane region" description="Helical" evidence="2">
    <location>
        <begin position="92"/>
        <end position="109"/>
    </location>
</feature>
<dbReference type="SUPFAM" id="SSF56219">
    <property type="entry name" value="DNase I-like"/>
    <property type="match status" value="1"/>
</dbReference>
<feature type="transmembrane region" description="Helical" evidence="2">
    <location>
        <begin position="146"/>
        <end position="164"/>
    </location>
</feature>
<feature type="compositionally biased region" description="Pro residues" evidence="1">
    <location>
        <begin position="11"/>
        <end position="27"/>
    </location>
</feature>
<proteinExistence type="predicted"/>
<feature type="transmembrane region" description="Helical" evidence="2">
    <location>
        <begin position="121"/>
        <end position="139"/>
    </location>
</feature>
<dbReference type="Gene3D" id="3.60.10.10">
    <property type="entry name" value="Endonuclease/exonuclease/phosphatase"/>
    <property type="match status" value="1"/>
</dbReference>